<feature type="transmembrane region" description="Helical" evidence="2">
    <location>
        <begin position="76"/>
        <end position="99"/>
    </location>
</feature>
<dbReference type="Proteomes" id="UP000680866">
    <property type="component" value="Chromosome"/>
</dbReference>
<keyword evidence="2" id="KW-1133">Transmembrane helix</keyword>
<dbReference type="EMBL" id="AP023359">
    <property type="protein sequence ID" value="BCJ63639.1"/>
    <property type="molecule type" value="Genomic_DNA"/>
</dbReference>
<gene>
    <name evidence="3" type="ORF">Prubr_06600</name>
</gene>
<feature type="region of interest" description="Disordered" evidence="1">
    <location>
        <begin position="1"/>
        <end position="61"/>
    </location>
</feature>
<name>A0A810MUD2_9ACTN</name>
<protein>
    <submittedName>
        <fullName evidence="3">Uncharacterized protein</fullName>
    </submittedName>
</protein>
<organism evidence="3 4">
    <name type="scientific">Polymorphospora rubra</name>
    <dbReference type="NCBI Taxonomy" id="338584"/>
    <lineage>
        <taxon>Bacteria</taxon>
        <taxon>Bacillati</taxon>
        <taxon>Actinomycetota</taxon>
        <taxon>Actinomycetes</taxon>
        <taxon>Micromonosporales</taxon>
        <taxon>Micromonosporaceae</taxon>
        <taxon>Polymorphospora</taxon>
    </lineage>
</organism>
<dbReference type="KEGG" id="pry:Prubr_06600"/>
<evidence type="ECO:0000313" key="3">
    <source>
        <dbReference type="EMBL" id="BCJ63639.1"/>
    </source>
</evidence>
<keyword evidence="2" id="KW-0812">Transmembrane</keyword>
<evidence type="ECO:0000256" key="2">
    <source>
        <dbReference type="SAM" id="Phobius"/>
    </source>
</evidence>
<reference evidence="3" key="1">
    <citation type="submission" date="2020-08" db="EMBL/GenBank/DDBJ databases">
        <title>Whole genome shotgun sequence of Polymorphospora rubra NBRC 101157.</title>
        <authorList>
            <person name="Komaki H."/>
            <person name="Tamura T."/>
        </authorList>
    </citation>
    <scope>NUCLEOTIDE SEQUENCE</scope>
    <source>
        <strain evidence="3">NBRC 101157</strain>
    </source>
</reference>
<dbReference type="AlphaFoldDB" id="A0A810MUD2"/>
<feature type="compositionally biased region" description="Basic and acidic residues" evidence="1">
    <location>
        <begin position="15"/>
        <end position="32"/>
    </location>
</feature>
<keyword evidence="2" id="KW-0472">Membrane</keyword>
<feature type="compositionally biased region" description="Basic and acidic residues" evidence="1">
    <location>
        <begin position="46"/>
        <end position="55"/>
    </location>
</feature>
<sequence length="599" mass="63684">MVLGNDAKRRGHTNRPPDRADPDRLRRLRDSGPSRSGFFLPGHNRTAADRPRRNASETVGSDCYTPRMRSTPLLRWLARVALATATCVAGAALATPAAAQTSGSLGLSSLSFASKRVDVREQSVAVTLTWTVRNTNPDAMYLSGSVRLRMAGSGPGAYVGTARELHFWLYSSWEGVRFVSGDAQESTYEYDFAVPRYGKTTSTTWLVAGFHAVDDTGATLNLEGAQLAGHRPWLKARTAVDSTPPAINSIEFDGDAPYRFVGNHASVLPYRATLHDAQTGFWKGTLRLAGPNGQILTAAFETNLSSWGSDCRPQSIGDHTMTCRFQLDVPAGTASGVWQVSEVTLFDNVGNQTTVVPPTTAPVTLTSNEVVSVSDFSANPNPVDNWTQHSATRIRLAVEGAQNGVSTVRVDFEMAWCQLDGSEPTVDPDGAISIGVTVFRHAEECVVDSVLVVDGAGNVATYGRPYGGPAPGLVITRVVNTVPPTASAVVLTPTTVPRSQAASTTPTLTMQVTTPVAPLRGYWLHLYDSAGNVVDGSGGSAYPAPDGTLNLQGYLPYGIAAGTYSYGFTLIDESGLQSSYGVNGQPLPDGPLEITITDD</sequence>
<evidence type="ECO:0000256" key="1">
    <source>
        <dbReference type="SAM" id="MobiDB-lite"/>
    </source>
</evidence>
<accession>A0A810MUD2</accession>
<evidence type="ECO:0000313" key="4">
    <source>
        <dbReference type="Proteomes" id="UP000680866"/>
    </source>
</evidence>
<keyword evidence="4" id="KW-1185">Reference proteome</keyword>
<proteinExistence type="predicted"/>